<dbReference type="EnsemblPlants" id="Solyc04g025775.1.1">
    <property type="protein sequence ID" value="Solyc04g025775.1.1"/>
    <property type="gene ID" value="Solyc04g025775.1"/>
</dbReference>
<dbReference type="InParanoid" id="A0A3Q7FZN3"/>
<protein>
    <recommendedName>
        <fullName evidence="4">Integrase zinc-binding domain-containing protein</fullName>
    </recommendedName>
</protein>
<dbReference type="PANTHER" id="PTHR37610">
    <property type="entry name" value="CCHC-TYPE DOMAIN-CONTAINING PROTEIN"/>
    <property type="match status" value="1"/>
</dbReference>
<reference evidence="2" key="1">
    <citation type="journal article" date="2012" name="Nature">
        <title>The tomato genome sequence provides insights into fleshy fruit evolution.</title>
        <authorList>
            <consortium name="Tomato Genome Consortium"/>
        </authorList>
    </citation>
    <scope>NUCLEOTIDE SEQUENCE [LARGE SCALE GENOMIC DNA]</scope>
    <source>
        <strain evidence="2">cv. Heinz 1706</strain>
    </source>
</reference>
<evidence type="ECO:0000256" key="1">
    <source>
        <dbReference type="SAM" id="SignalP"/>
    </source>
</evidence>
<keyword evidence="1" id="KW-0732">Signal</keyword>
<dbReference type="Proteomes" id="UP000004994">
    <property type="component" value="Chromosome 4"/>
</dbReference>
<accession>A0A3Q7FZN3</accession>
<sequence length="316" mass="36598">MGKMNAIVLSWLLNSISKSLLGGVAFASSAQSVWNDLKERCKGHIKDQFYKLIRYPSDFKSKRKLNNGAYMVGSDEVNSRKHGFEDSSYAKTESRSLVTKLKMQIIYMKLWKTLQKLYTGKLREVGKEDDDLYLLRKNLAQEKLKLISFVVPEKQLKEHSLSEYEVDLWYKRLGHGSSFMMRKVFPVSLDVIDKVVNNCSVCPYAKQTRRTRRSIRGVKPPVWMKDYVSFNVGKHVEYPIHECVEYNHLSKSYQELVAAMSMYTEPATFDETSKDSKIVEAMQAEVKALQENNTWDLVEFPKRIGLDSRYVKRLGS</sequence>
<organism evidence="2">
    <name type="scientific">Solanum lycopersicum</name>
    <name type="common">Tomato</name>
    <name type="synonym">Lycopersicon esculentum</name>
    <dbReference type="NCBI Taxonomy" id="4081"/>
    <lineage>
        <taxon>Eukaryota</taxon>
        <taxon>Viridiplantae</taxon>
        <taxon>Streptophyta</taxon>
        <taxon>Embryophyta</taxon>
        <taxon>Tracheophyta</taxon>
        <taxon>Spermatophyta</taxon>
        <taxon>Magnoliopsida</taxon>
        <taxon>eudicotyledons</taxon>
        <taxon>Gunneridae</taxon>
        <taxon>Pentapetalae</taxon>
        <taxon>asterids</taxon>
        <taxon>lamiids</taxon>
        <taxon>Solanales</taxon>
        <taxon>Solanaceae</taxon>
        <taxon>Solanoideae</taxon>
        <taxon>Solaneae</taxon>
        <taxon>Solanum</taxon>
        <taxon>Solanum subgen. Lycopersicon</taxon>
    </lineage>
</organism>
<evidence type="ECO:0008006" key="4">
    <source>
        <dbReference type="Google" id="ProtNLM"/>
    </source>
</evidence>
<feature type="signal peptide" evidence="1">
    <location>
        <begin position="1"/>
        <end position="21"/>
    </location>
</feature>
<dbReference type="PANTHER" id="PTHR37610:SF38">
    <property type="entry name" value="RETROTRANSPOSON COPIA-LIKE N-TERMINAL DOMAIN-CONTAINING PROTEIN"/>
    <property type="match status" value="1"/>
</dbReference>
<keyword evidence="3" id="KW-1185">Reference proteome</keyword>
<name>A0A3Q7FZN3_SOLLC</name>
<reference evidence="2" key="2">
    <citation type="submission" date="2019-01" db="UniProtKB">
        <authorList>
            <consortium name="EnsemblPlants"/>
        </authorList>
    </citation>
    <scope>IDENTIFICATION</scope>
    <source>
        <strain evidence="2">cv. Heinz 1706</strain>
    </source>
</reference>
<feature type="chain" id="PRO_5018521922" description="Integrase zinc-binding domain-containing protein" evidence="1">
    <location>
        <begin position="22"/>
        <end position="316"/>
    </location>
</feature>
<dbReference type="AlphaFoldDB" id="A0A3Q7FZN3"/>
<evidence type="ECO:0000313" key="3">
    <source>
        <dbReference type="Proteomes" id="UP000004994"/>
    </source>
</evidence>
<proteinExistence type="predicted"/>
<dbReference type="Gramene" id="Solyc04g025775.1.1">
    <property type="protein sequence ID" value="Solyc04g025775.1.1"/>
    <property type="gene ID" value="Solyc04g025775.1"/>
</dbReference>
<evidence type="ECO:0000313" key="2">
    <source>
        <dbReference type="EnsemblPlants" id="Solyc04g025775.1.1"/>
    </source>
</evidence>